<dbReference type="Proteomes" id="UP001339962">
    <property type="component" value="Unassembled WGS sequence"/>
</dbReference>
<dbReference type="AlphaFoldDB" id="A0ABD5IUD1"/>
<gene>
    <name evidence="3" type="ORF">P9850_08625</name>
    <name evidence="2" type="ORF">PNH38_11910</name>
</gene>
<dbReference type="PROSITE" id="PS51186">
    <property type="entry name" value="GNAT"/>
    <property type="match status" value="1"/>
</dbReference>
<dbReference type="PANTHER" id="PTHR13355:SF11">
    <property type="entry name" value="GLUCOSAMINE 6-PHOSPHATE N-ACETYLTRANSFERASE"/>
    <property type="match status" value="1"/>
</dbReference>
<dbReference type="PANTHER" id="PTHR13355">
    <property type="entry name" value="GLUCOSAMINE 6-PHOSPHATE N-ACETYLTRANSFERASE"/>
    <property type="match status" value="1"/>
</dbReference>
<keyword evidence="4" id="KW-1185">Reference proteome</keyword>
<reference evidence="3 5" key="2">
    <citation type="submission" date="2023-03" db="EMBL/GenBank/DDBJ databases">
        <title>Bacillus Genome Sequencing.</title>
        <authorList>
            <person name="Dunlap C."/>
        </authorList>
    </citation>
    <scope>NUCLEOTIDE SEQUENCE [LARGE SCALE GENOMIC DNA]</scope>
    <source>
        <strain evidence="3 5">NRS-38</strain>
    </source>
</reference>
<reference evidence="2 4" key="1">
    <citation type="submission" date="2023-01" db="EMBL/GenBank/DDBJ databases">
        <title>Genome-based reclassification of Anoxybacillus geothermalis as a later heterotypic synonym of Anoxybacillus rupiensis.</title>
        <authorList>
            <person name="Inan Bektas K."/>
            <person name="Canakci S."/>
            <person name="Belduz A.A."/>
            <person name="Guler H.H."/>
        </authorList>
    </citation>
    <scope>NUCLEOTIDE SEQUENCE [LARGE SCALE GENOMIC DNA]</scope>
    <source>
        <strain evidence="2 4">DSM 17127</strain>
    </source>
</reference>
<dbReference type="EMBL" id="JAQOTG010000011">
    <property type="protein sequence ID" value="MDE8564574.1"/>
    <property type="molecule type" value="Genomic_DNA"/>
</dbReference>
<comment type="caution">
    <text evidence="3">The sequence shown here is derived from an EMBL/GenBank/DDBJ whole genome shotgun (WGS) entry which is preliminary data.</text>
</comment>
<keyword evidence="3" id="KW-0808">Transferase</keyword>
<evidence type="ECO:0000313" key="2">
    <source>
        <dbReference type="EMBL" id="MDE8564574.1"/>
    </source>
</evidence>
<evidence type="ECO:0000313" key="5">
    <source>
        <dbReference type="Proteomes" id="UP001339962"/>
    </source>
</evidence>
<sequence>MEVAFGRKDDQELYSDALFVRRKVFIEEQGVPEEEEIDFFEEDSVHFVLYAQNQPVGAGRLRMIGDGIGKMERICILPHYRNKGAGRLIMERIEKFARESGLLQAKLNAQTHAEPFYQKLGYETVSGVFMDAGIPHVTMIKTL</sequence>
<dbReference type="GO" id="GO:0016746">
    <property type="term" value="F:acyltransferase activity"/>
    <property type="evidence" value="ECO:0007669"/>
    <property type="project" value="UniProtKB-KW"/>
</dbReference>
<proteinExistence type="predicted"/>
<dbReference type="InterPro" id="IPR039143">
    <property type="entry name" value="GNPNAT1-like"/>
</dbReference>
<feature type="domain" description="N-acetyltransferase" evidence="1">
    <location>
        <begin position="4"/>
        <end position="143"/>
    </location>
</feature>
<dbReference type="InterPro" id="IPR016181">
    <property type="entry name" value="Acyl_CoA_acyltransferase"/>
</dbReference>
<dbReference type="EMBL" id="JARTLI010000012">
    <property type="protein sequence ID" value="MED5051920.1"/>
    <property type="molecule type" value="Genomic_DNA"/>
</dbReference>
<name>A0ABD5IUD1_9BACL</name>
<evidence type="ECO:0000313" key="3">
    <source>
        <dbReference type="EMBL" id="MED5051920.1"/>
    </source>
</evidence>
<dbReference type="InterPro" id="IPR000182">
    <property type="entry name" value="GNAT_dom"/>
</dbReference>
<organism evidence="3 5">
    <name type="scientific">Anoxybacteroides rupiense</name>
    <dbReference type="NCBI Taxonomy" id="311460"/>
    <lineage>
        <taxon>Bacteria</taxon>
        <taxon>Bacillati</taxon>
        <taxon>Bacillota</taxon>
        <taxon>Bacilli</taxon>
        <taxon>Bacillales</taxon>
        <taxon>Anoxybacillaceae</taxon>
        <taxon>Anoxybacteroides</taxon>
    </lineage>
</organism>
<accession>A0ABD5IUD1</accession>
<dbReference type="CDD" id="cd04301">
    <property type="entry name" value="NAT_SF"/>
    <property type="match status" value="1"/>
</dbReference>
<dbReference type="Gene3D" id="3.40.630.30">
    <property type="match status" value="1"/>
</dbReference>
<evidence type="ECO:0000313" key="4">
    <source>
        <dbReference type="Proteomes" id="UP001213979"/>
    </source>
</evidence>
<evidence type="ECO:0000259" key="1">
    <source>
        <dbReference type="PROSITE" id="PS51186"/>
    </source>
</evidence>
<dbReference type="EC" id="2.3.1.-" evidence="3"/>
<protein>
    <submittedName>
        <fullName evidence="3">GNAT family N-acetyltransferase</fullName>
        <ecNumber evidence="3">2.3.1.-</ecNumber>
    </submittedName>
</protein>
<dbReference type="Proteomes" id="UP001213979">
    <property type="component" value="Unassembled WGS sequence"/>
</dbReference>
<dbReference type="RefSeq" id="WP_066148344.1">
    <property type="nucleotide sequence ID" value="NZ_JAGUQN010000002.1"/>
</dbReference>
<dbReference type="SUPFAM" id="SSF55729">
    <property type="entry name" value="Acyl-CoA N-acyltransferases (Nat)"/>
    <property type="match status" value="1"/>
</dbReference>
<keyword evidence="3" id="KW-0012">Acyltransferase</keyword>
<dbReference type="Pfam" id="PF13673">
    <property type="entry name" value="Acetyltransf_10"/>
    <property type="match status" value="1"/>
</dbReference>